<sequence>MSSFTLIGFFALAGGKCVVSTKSSKVHYCFYTTSIQCTAGIDIPAEIHIYSPYNDVPHPKDTIAFVIAKAFCPPNDTALLNAYHLIPVPGNPTETEYQMQHVPDCPYPFVSGIGAVSSTEVLPDGVTKAFSVLVGDYIRDGTKSSTVQCTFNSSKPQWSNTPLPNANSSIHFFGTVADVSSAGTICIDIENIAMNIGPNTNESASPQTSKTLPVKRCRFNAIAMNLPKSPSLHQNIPSSPTSNAASSSSVPRQPTPSLSRPIPIGATPLISSLLSSSDGTMVTAPSLAPSAIPSPVYGAATLDMSCHSHDLSIGSPLSDGVQSPIDPACVSTSTPPLKPTTPALSVKAHGKRKAIAPKDVE</sequence>
<accession>A0A0C3DMC2</accession>
<feature type="compositionally biased region" description="Low complexity" evidence="1">
    <location>
        <begin position="331"/>
        <end position="345"/>
    </location>
</feature>
<proteinExistence type="predicted"/>
<feature type="chain" id="PRO_5012113452" evidence="2">
    <location>
        <begin position="16"/>
        <end position="361"/>
    </location>
</feature>
<feature type="region of interest" description="Disordered" evidence="1">
    <location>
        <begin position="228"/>
        <end position="263"/>
    </location>
</feature>
<dbReference type="OrthoDB" id="3258371at2759"/>
<protein>
    <submittedName>
        <fullName evidence="3">Uncharacterized protein</fullName>
    </submittedName>
</protein>
<dbReference type="EMBL" id="KN822104">
    <property type="protein sequence ID" value="KIM57181.1"/>
    <property type="molecule type" value="Genomic_DNA"/>
</dbReference>
<feature type="compositionally biased region" description="Low complexity" evidence="1">
    <location>
        <begin position="237"/>
        <end position="249"/>
    </location>
</feature>
<organism evidence="3 4">
    <name type="scientific">Scleroderma citrinum Foug A</name>
    <dbReference type="NCBI Taxonomy" id="1036808"/>
    <lineage>
        <taxon>Eukaryota</taxon>
        <taxon>Fungi</taxon>
        <taxon>Dikarya</taxon>
        <taxon>Basidiomycota</taxon>
        <taxon>Agaricomycotina</taxon>
        <taxon>Agaricomycetes</taxon>
        <taxon>Agaricomycetidae</taxon>
        <taxon>Boletales</taxon>
        <taxon>Sclerodermatineae</taxon>
        <taxon>Sclerodermataceae</taxon>
        <taxon>Scleroderma</taxon>
    </lineage>
</organism>
<evidence type="ECO:0000256" key="2">
    <source>
        <dbReference type="SAM" id="SignalP"/>
    </source>
</evidence>
<gene>
    <name evidence="3" type="ORF">SCLCIDRAFT_29026</name>
</gene>
<dbReference type="Proteomes" id="UP000053989">
    <property type="component" value="Unassembled WGS sequence"/>
</dbReference>
<name>A0A0C3DMC2_9AGAM</name>
<keyword evidence="4" id="KW-1185">Reference proteome</keyword>
<feature type="region of interest" description="Disordered" evidence="1">
    <location>
        <begin position="330"/>
        <end position="361"/>
    </location>
</feature>
<dbReference type="InParanoid" id="A0A0C3DMC2"/>
<reference evidence="3 4" key="1">
    <citation type="submission" date="2014-04" db="EMBL/GenBank/DDBJ databases">
        <authorList>
            <consortium name="DOE Joint Genome Institute"/>
            <person name="Kuo A."/>
            <person name="Kohler A."/>
            <person name="Nagy L.G."/>
            <person name="Floudas D."/>
            <person name="Copeland A."/>
            <person name="Barry K.W."/>
            <person name="Cichocki N."/>
            <person name="Veneault-Fourrey C."/>
            <person name="LaButti K."/>
            <person name="Lindquist E.A."/>
            <person name="Lipzen A."/>
            <person name="Lundell T."/>
            <person name="Morin E."/>
            <person name="Murat C."/>
            <person name="Sun H."/>
            <person name="Tunlid A."/>
            <person name="Henrissat B."/>
            <person name="Grigoriev I.V."/>
            <person name="Hibbett D.S."/>
            <person name="Martin F."/>
            <person name="Nordberg H.P."/>
            <person name="Cantor M.N."/>
            <person name="Hua S.X."/>
        </authorList>
    </citation>
    <scope>NUCLEOTIDE SEQUENCE [LARGE SCALE GENOMIC DNA]</scope>
    <source>
        <strain evidence="3 4">Foug A</strain>
    </source>
</reference>
<reference evidence="4" key="2">
    <citation type="submission" date="2015-01" db="EMBL/GenBank/DDBJ databases">
        <title>Evolutionary Origins and Diversification of the Mycorrhizal Mutualists.</title>
        <authorList>
            <consortium name="DOE Joint Genome Institute"/>
            <consortium name="Mycorrhizal Genomics Consortium"/>
            <person name="Kohler A."/>
            <person name="Kuo A."/>
            <person name="Nagy L.G."/>
            <person name="Floudas D."/>
            <person name="Copeland A."/>
            <person name="Barry K.W."/>
            <person name="Cichocki N."/>
            <person name="Veneault-Fourrey C."/>
            <person name="LaButti K."/>
            <person name="Lindquist E.A."/>
            <person name="Lipzen A."/>
            <person name="Lundell T."/>
            <person name="Morin E."/>
            <person name="Murat C."/>
            <person name="Riley R."/>
            <person name="Ohm R."/>
            <person name="Sun H."/>
            <person name="Tunlid A."/>
            <person name="Henrissat B."/>
            <person name="Grigoriev I.V."/>
            <person name="Hibbett D.S."/>
            <person name="Martin F."/>
        </authorList>
    </citation>
    <scope>NUCLEOTIDE SEQUENCE [LARGE SCALE GENOMIC DNA]</scope>
    <source>
        <strain evidence="4">Foug A</strain>
    </source>
</reference>
<feature type="signal peptide" evidence="2">
    <location>
        <begin position="1"/>
        <end position="15"/>
    </location>
</feature>
<evidence type="ECO:0000313" key="4">
    <source>
        <dbReference type="Proteomes" id="UP000053989"/>
    </source>
</evidence>
<dbReference type="HOGENOM" id="CLU_069878_0_0_1"/>
<dbReference type="AlphaFoldDB" id="A0A0C3DMC2"/>
<evidence type="ECO:0000256" key="1">
    <source>
        <dbReference type="SAM" id="MobiDB-lite"/>
    </source>
</evidence>
<keyword evidence="2" id="KW-0732">Signal</keyword>
<evidence type="ECO:0000313" key="3">
    <source>
        <dbReference type="EMBL" id="KIM57181.1"/>
    </source>
</evidence>